<reference evidence="5" key="2">
    <citation type="submission" date="2017-02" db="EMBL/GenBank/DDBJ databases">
        <title>Sunflower complete genome.</title>
        <authorList>
            <person name="Langlade N."/>
            <person name="Munos S."/>
        </authorList>
    </citation>
    <scope>NUCLEOTIDE SEQUENCE [LARGE SCALE GENOMIC DNA]</scope>
    <source>
        <tissue evidence="5">Leaves</tissue>
    </source>
</reference>
<dbReference type="InterPro" id="IPR055411">
    <property type="entry name" value="LRR_FXL15/At3g58940/PEG3-like"/>
</dbReference>
<dbReference type="PANTHER" id="PTHR32212">
    <property type="entry name" value="CYCLIN-LIKE F-BOX"/>
    <property type="match status" value="1"/>
</dbReference>
<dbReference type="InParanoid" id="A0A251V0F6"/>
<dbReference type="Gene3D" id="3.80.10.10">
    <property type="entry name" value="Ribonuclease Inhibitor"/>
    <property type="match status" value="1"/>
</dbReference>
<dbReference type="CDD" id="cd22160">
    <property type="entry name" value="F-box_AtFBL13-like"/>
    <property type="match status" value="1"/>
</dbReference>
<dbReference type="EMBL" id="MNCJ02000319">
    <property type="protein sequence ID" value="KAF5810856.1"/>
    <property type="molecule type" value="Genomic_DNA"/>
</dbReference>
<reference evidence="4" key="3">
    <citation type="submission" date="2020-06" db="EMBL/GenBank/DDBJ databases">
        <title>Helianthus annuus Genome sequencing and assembly Release 2.</title>
        <authorList>
            <person name="Gouzy J."/>
            <person name="Langlade N."/>
            <person name="Munos S."/>
        </authorList>
    </citation>
    <scope>NUCLEOTIDE SEQUENCE</scope>
    <source>
        <tissue evidence="4">Leaves</tissue>
    </source>
</reference>
<dbReference type="Pfam" id="PF24758">
    <property type="entry name" value="LRR_At5g56370"/>
    <property type="match status" value="1"/>
</dbReference>
<dbReference type="Pfam" id="PF00646">
    <property type="entry name" value="F-box"/>
    <property type="match status" value="1"/>
</dbReference>
<reference evidence="4 6" key="1">
    <citation type="journal article" date="2017" name="Nature">
        <title>The sunflower genome provides insights into oil metabolism, flowering and Asterid evolution.</title>
        <authorList>
            <person name="Badouin H."/>
            <person name="Gouzy J."/>
            <person name="Grassa C.J."/>
            <person name="Murat F."/>
            <person name="Staton S.E."/>
            <person name="Cottret L."/>
            <person name="Lelandais-Briere C."/>
            <person name="Owens G.L."/>
            <person name="Carrere S."/>
            <person name="Mayjonade B."/>
            <person name="Legrand L."/>
            <person name="Gill N."/>
            <person name="Kane N.C."/>
            <person name="Bowers J.E."/>
            <person name="Hubner S."/>
            <person name="Bellec A."/>
            <person name="Berard A."/>
            <person name="Berges H."/>
            <person name="Blanchet N."/>
            <person name="Boniface M.C."/>
            <person name="Brunel D."/>
            <person name="Catrice O."/>
            <person name="Chaidir N."/>
            <person name="Claudel C."/>
            <person name="Donnadieu C."/>
            <person name="Faraut T."/>
            <person name="Fievet G."/>
            <person name="Helmstetter N."/>
            <person name="King M."/>
            <person name="Knapp S.J."/>
            <person name="Lai Z."/>
            <person name="Le Paslier M.C."/>
            <person name="Lippi Y."/>
            <person name="Lorenzon L."/>
            <person name="Mandel J.R."/>
            <person name="Marage G."/>
            <person name="Marchand G."/>
            <person name="Marquand E."/>
            <person name="Bret-Mestries E."/>
            <person name="Morien E."/>
            <person name="Nambeesan S."/>
            <person name="Nguyen T."/>
            <person name="Pegot-Espagnet P."/>
            <person name="Pouilly N."/>
            <person name="Raftis F."/>
            <person name="Sallet E."/>
            <person name="Schiex T."/>
            <person name="Thomas J."/>
            <person name="Vandecasteele C."/>
            <person name="Vares D."/>
            <person name="Vear F."/>
            <person name="Vautrin S."/>
            <person name="Crespi M."/>
            <person name="Mangin B."/>
            <person name="Burke J.M."/>
            <person name="Salse J."/>
            <person name="Munos S."/>
            <person name="Vincourt P."/>
            <person name="Rieseberg L.H."/>
            <person name="Langlade N.B."/>
        </authorList>
    </citation>
    <scope>NUCLEOTIDE SEQUENCE [LARGE SCALE GENOMIC DNA]</scope>
    <source>
        <strain evidence="6">cv. SF193</strain>
        <tissue evidence="4">Leaves</tissue>
    </source>
</reference>
<accession>A0A251V0F6</accession>
<dbReference type="PANTHER" id="PTHR32212:SF467">
    <property type="entry name" value="LEUCINE-RICH REPEAT DOMAIN SUPERFAMILY, F-BOX-LIKE DOMAIN SUPERFAMILY"/>
    <property type="match status" value="1"/>
</dbReference>
<sequence>MEETKMAAEEEEEKPQTQPETLKRIRFEDRISSLPDCLLIEILSRLPSTKHALTTTTLSKRWQHLWTSLHTLIFTHHKTHNHPQTHFYSYVDKTLSQCHHFKLNKLTVYTCYDYRFESQVNNWIRYAVNCNVQELNLTLWNVECEAEFLLDQFFFNCCCFTNLKLSGCVFNPIGDVKWSKLNKLWISHANLDEGLIENVLSGSPVLETLVLDNCYGYRRVNITSKSVKKLVFSGYMVPDDDNVEDVVEINAPGVLSLAIHDDLLLWKLSLVDVSSLVEADLDYTKGGHYDTTTPKEAEEEMLKGFILDLRHVKELKIGIFCFKVLCRLEAKGFVFPSNLKVHDVTSSPLYSDDDSMGFSDWSDSDSAESRDWEVLLLDDGTTSDEDAFVSLD</sequence>
<dbReference type="InterPro" id="IPR053781">
    <property type="entry name" value="F-box_AtFBL13-like"/>
</dbReference>
<dbReference type="Gramene" id="mRNA:HanXRQr2_Chr04g0174591">
    <property type="protein sequence ID" value="mRNA:HanXRQr2_Chr04g0174591"/>
    <property type="gene ID" value="HanXRQr2_Chr04g0174591"/>
</dbReference>
<dbReference type="InterPro" id="IPR001810">
    <property type="entry name" value="F-box_dom"/>
</dbReference>
<keyword evidence="6" id="KW-1185">Reference proteome</keyword>
<evidence type="ECO:0000313" key="4">
    <source>
        <dbReference type="EMBL" id="KAF5810856.1"/>
    </source>
</evidence>
<evidence type="ECO:0000259" key="3">
    <source>
        <dbReference type="Pfam" id="PF24758"/>
    </source>
</evidence>
<organism evidence="5 6">
    <name type="scientific">Helianthus annuus</name>
    <name type="common">Common sunflower</name>
    <dbReference type="NCBI Taxonomy" id="4232"/>
    <lineage>
        <taxon>Eukaryota</taxon>
        <taxon>Viridiplantae</taxon>
        <taxon>Streptophyta</taxon>
        <taxon>Embryophyta</taxon>
        <taxon>Tracheophyta</taxon>
        <taxon>Spermatophyta</taxon>
        <taxon>Magnoliopsida</taxon>
        <taxon>eudicotyledons</taxon>
        <taxon>Gunneridae</taxon>
        <taxon>Pentapetalae</taxon>
        <taxon>asterids</taxon>
        <taxon>campanulids</taxon>
        <taxon>Asterales</taxon>
        <taxon>Asteraceae</taxon>
        <taxon>Asteroideae</taxon>
        <taxon>Heliantheae alliance</taxon>
        <taxon>Heliantheae</taxon>
        <taxon>Helianthus</taxon>
    </lineage>
</organism>
<dbReference type="AlphaFoldDB" id="A0A251V0F6"/>
<feature type="domain" description="F-box" evidence="2">
    <location>
        <begin position="31"/>
        <end position="70"/>
    </location>
</feature>
<proteinExistence type="predicted"/>
<feature type="region of interest" description="Disordered" evidence="1">
    <location>
        <begin position="1"/>
        <end position="21"/>
    </location>
</feature>
<protein>
    <submittedName>
        <fullName evidence="4">Leucine-rich repeat domain superfamily, F-box-like domain superfamily</fullName>
    </submittedName>
    <submittedName>
        <fullName evidence="5">Putative F-box domain, Leucine-rich repeat domain, L domain-like protein</fullName>
    </submittedName>
</protein>
<dbReference type="SUPFAM" id="SSF52058">
    <property type="entry name" value="L domain-like"/>
    <property type="match status" value="1"/>
</dbReference>
<dbReference type="OMA" id="FPEFLYV"/>
<evidence type="ECO:0000256" key="1">
    <source>
        <dbReference type="SAM" id="MobiDB-lite"/>
    </source>
</evidence>
<dbReference type="SUPFAM" id="SSF81383">
    <property type="entry name" value="F-box domain"/>
    <property type="match status" value="1"/>
</dbReference>
<dbReference type="InterPro" id="IPR032675">
    <property type="entry name" value="LRR_dom_sf"/>
</dbReference>
<name>A0A251V0F6_HELAN</name>
<evidence type="ECO:0000259" key="2">
    <source>
        <dbReference type="Pfam" id="PF00646"/>
    </source>
</evidence>
<evidence type="ECO:0000313" key="6">
    <source>
        <dbReference type="Proteomes" id="UP000215914"/>
    </source>
</evidence>
<dbReference type="InterPro" id="IPR036047">
    <property type="entry name" value="F-box-like_dom_sf"/>
</dbReference>
<gene>
    <name evidence="5" type="ORF">HannXRQ_Chr04g0116101</name>
    <name evidence="4" type="ORF">HanXRQr2_Chr04g0174591</name>
</gene>
<feature type="domain" description="F-box/LRR-repeat protein 15/At3g58940/PEG3-like LRR" evidence="3">
    <location>
        <begin position="121"/>
        <end position="264"/>
    </location>
</feature>
<evidence type="ECO:0000313" key="5">
    <source>
        <dbReference type="EMBL" id="OTG28874.1"/>
    </source>
</evidence>
<dbReference type="OrthoDB" id="1939276at2759"/>
<dbReference type="EMBL" id="CM007893">
    <property type="protein sequence ID" value="OTG28874.1"/>
    <property type="molecule type" value="Genomic_DNA"/>
</dbReference>
<dbReference type="Proteomes" id="UP000215914">
    <property type="component" value="Chromosome 4"/>
</dbReference>
<dbReference type="FunCoup" id="A0A251V0F6">
    <property type="interactions" value="2467"/>
</dbReference>